<accession>A0A1H3JDC3</accession>
<dbReference type="STRING" id="418495.SAMN05216215_1025102"/>
<feature type="transmembrane region" description="Helical" evidence="2">
    <location>
        <begin position="73"/>
        <end position="94"/>
    </location>
</feature>
<evidence type="ECO:0000256" key="2">
    <source>
        <dbReference type="SAM" id="Phobius"/>
    </source>
</evidence>
<feature type="transmembrane region" description="Helical" evidence="2">
    <location>
        <begin position="106"/>
        <end position="130"/>
    </location>
</feature>
<protein>
    <submittedName>
        <fullName evidence="3">Uncharacterized protein</fullName>
    </submittedName>
</protein>
<dbReference type="Proteomes" id="UP000199529">
    <property type="component" value="Unassembled WGS sequence"/>
</dbReference>
<reference evidence="4" key="1">
    <citation type="submission" date="2016-10" db="EMBL/GenBank/DDBJ databases">
        <authorList>
            <person name="Varghese N."/>
            <person name="Submissions S."/>
        </authorList>
    </citation>
    <scope>NUCLEOTIDE SEQUENCE [LARGE SCALE GENOMIC DNA]</scope>
    <source>
        <strain evidence="4">CGMCC 4.3530</strain>
    </source>
</reference>
<dbReference type="OrthoDB" id="3831145at2"/>
<evidence type="ECO:0000313" key="4">
    <source>
        <dbReference type="Proteomes" id="UP000199529"/>
    </source>
</evidence>
<evidence type="ECO:0000313" key="3">
    <source>
        <dbReference type="EMBL" id="SDY37535.1"/>
    </source>
</evidence>
<dbReference type="RefSeq" id="WP_093269488.1">
    <property type="nucleotide sequence ID" value="NZ_FNOK01000025.1"/>
</dbReference>
<feature type="region of interest" description="Disordered" evidence="1">
    <location>
        <begin position="1"/>
        <end position="24"/>
    </location>
</feature>
<keyword evidence="2" id="KW-0812">Transmembrane</keyword>
<feature type="transmembrane region" description="Helical" evidence="2">
    <location>
        <begin position="32"/>
        <end position="50"/>
    </location>
</feature>
<organism evidence="3 4">
    <name type="scientific">Saccharopolyspora shandongensis</name>
    <dbReference type="NCBI Taxonomy" id="418495"/>
    <lineage>
        <taxon>Bacteria</taxon>
        <taxon>Bacillati</taxon>
        <taxon>Actinomycetota</taxon>
        <taxon>Actinomycetes</taxon>
        <taxon>Pseudonocardiales</taxon>
        <taxon>Pseudonocardiaceae</taxon>
        <taxon>Saccharopolyspora</taxon>
    </lineage>
</organism>
<keyword evidence="2" id="KW-0472">Membrane</keyword>
<gene>
    <name evidence="3" type="ORF">SAMN05216215_1025102</name>
</gene>
<evidence type="ECO:0000256" key="1">
    <source>
        <dbReference type="SAM" id="MobiDB-lite"/>
    </source>
</evidence>
<keyword evidence="2" id="KW-1133">Transmembrane helix</keyword>
<dbReference type="AlphaFoldDB" id="A0A1H3JDC3"/>
<name>A0A1H3JDC3_9PSEU</name>
<dbReference type="EMBL" id="FNOK01000025">
    <property type="protein sequence ID" value="SDY37535.1"/>
    <property type="molecule type" value="Genomic_DNA"/>
</dbReference>
<sequence>MTDLGQRVDAFGRPVPEPEPPSAPQALQTAKWLWLGSVLLGVVQAFVQLLDRPKLIAELRHIQPGMTTQDLEAAANSGIMFTFLLKALILLVYLMLSRRMLEGRNWARVVLTVFGGFGIFNALITVLTVSLVGGELIRQITGVGITGADVAFSLVVMLVQLAAIVFMYRPEANRFFHAVRNRRIGNATGRPGNGWS</sequence>
<proteinExistence type="predicted"/>
<feature type="transmembrane region" description="Helical" evidence="2">
    <location>
        <begin position="150"/>
        <end position="168"/>
    </location>
</feature>
<keyword evidence="4" id="KW-1185">Reference proteome</keyword>